<reference evidence="10" key="1">
    <citation type="submission" date="2017-09" db="EMBL/GenBank/DDBJ databases">
        <authorList>
            <person name="Varghese N."/>
            <person name="Submissions S."/>
        </authorList>
    </citation>
    <scope>NUCLEOTIDE SEQUENCE [LARGE SCALE GENOMIC DNA]</scope>
    <source>
        <strain evidence="10">DSM 2913</strain>
    </source>
</reference>
<gene>
    <name evidence="9" type="ORF">SAMN06265353_1141</name>
</gene>
<evidence type="ECO:0000256" key="6">
    <source>
        <dbReference type="ARBA" id="ARBA00023136"/>
    </source>
</evidence>
<comment type="subcellular location">
    <subcellularLocation>
        <location evidence="1">Cell outer membrane</location>
    </subcellularLocation>
</comment>
<dbReference type="GO" id="GO:1990281">
    <property type="term" value="C:efflux pump complex"/>
    <property type="evidence" value="ECO:0007669"/>
    <property type="project" value="TreeGrafter"/>
</dbReference>
<evidence type="ECO:0000313" key="9">
    <source>
        <dbReference type="EMBL" id="SNZ14607.1"/>
    </source>
</evidence>
<keyword evidence="4" id="KW-1134">Transmembrane beta strand</keyword>
<feature type="coiled-coil region" evidence="8">
    <location>
        <begin position="164"/>
        <end position="191"/>
    </location>
</feature>
<feature type="coiled-coil region" evidence="8">
    <location>
        <begin position="301"/>
        <end position="328"/>
    </location>
</feature>
<dbReference type="GO" id="GO:0015288">
    <property type="term" value="F:porin activity"/>
    <property type="evidence" value="ECO:0007669"/>
    <property type="project" value="TreeGrafter"/>
</dbReference>
<dbReference type="InterPro" id="IPR051906">
    <property type="entry name" value="TolC-like"/>
</dbReference>
<keyword evidence="10" id="KW-1185">Reference proteome</keyword>
<dbReference type="InterPro" id="IPR003423">
    <property type="entry name" value="OMP_efflux"/>
</dbReference>
<dbReference type="EMBL" id="OBEN01000006">
    <property type="protein sequence ID" value="SNZ14607.1"/>
    <property type="molecule type" value="Genomic_DNA"/>
</dbReference>
<keyword evidence="3" id="KW-0813">Transport</keyword>
<dbReference type="PANTHER" id="PTHR30026:SF20">
    <property type="entry name" value="OUTER MEMBRANE PROTEIN TOLC"/>
    <property type="match status" value="1"/>
</dbReference>
<dbReference type="GO" id="GO:0009279">
    <property type="term" value="C:cell outer membrane"/>
    <property type="evidence" value="ECO:0007669"/>
    <property type="project" value="UniProtKB-SubCell"/>
</dbReference>
<dbReference type="AlphaFoldDB" id="A0A285P005"/>
<protein>
    <submittedName>
        <fullName evidence="9">Outer membrane protein TolC</fullName>
    </submittedName>
</protein>
<sequence>MILLLLLVVGLSCGMDLKTAIEKAILSYPSIRALEEELKGFEGKSLTYKSYLNPTLGVEVGNFGTSKDGVSSNPIYRVSYSQPLLIYPIGKLSKEVVRYETEAFKERISQERNTLRGEVYSAFYSVLYKKELLNIAQENYRISQDLYKFTKKLFELGEITKLELFRVERELDLAKTELELANTDLKNALQRLSFLVGEEVRNVEGKLQDLPPMKEINPENLPQVRQYEYMIKSTKAGIDLEKTLAKPQVSVEAIGEKVSQNEYGARVALSATLPVFYRREGEIIQLSAKVRSLESYRSLELKRSRSEYERLLSRYEALKREVNNVENFMIPKVKEELSLALKSYRLRTITSLELSDTKRRYLQLLRYRADLLMQAHEEYARYLSLGGEL</sequence>
<evidence type="ECO:0000256" key="2">
    <source>
        <dbReference type="ARBA" id="ARBA00007613"/>
    </source>
</evidence>
<name>A0A285P005_9AQUI</name>
<dbReference type="Pfam" id="PF02321">
    <property type="entry name" value="OEP"/>
    <property type="match status" value="1"/>
</dbReference>
<dbReference type="Proteomes" id="UP000218627">
    <property type="component" value="Unassembled WGS sequence"/>
</dbReference>
<dbReference type="OrthoDB" id="10026at2"/>
<organism evidence="9 10">
    <name type="scientific">Hydrogenobacter hydrogenophilus</name>
    <dbReference type="NCBI Taxonomy" id="35835"/>
    <lineage>
        <taxon>Bacteria</taxon>
        <taxon>Pseudomonadati</taxon>
        <taxon>Aquificota</taxon>
        <taxon>Aquificia</taxon>
        <taxon>Aquificales</taxon>
        <taxon>Aquificaceae</taxon>
        <taxon>Hydrogenobacter</taxon>
    </lineage>
</organism>
<evidence type="ECO:0000313" key="10">
    <source>
        <dbReference type="Proteomes" id="UP000218627"/>
    </source>
</evidence>
<evidence type="ECO:0000256" key="3">
    <source>
        <dbReference type="ARBA" id="ARBA00022448"/>
    </source>
</evidence>
<dbReference type="GO" id="GO:0015562">
    <property type="term" value="F:efflux transmembrane transporter activity"/>
    <property type="evidence" value="ECO:0007669"/>
    <property type="project" value="InterPro"/>
</dbReference>
<keyword evidence="8" id="KW-0175">Coiled coil</keyword>
<keyword evidence="7" id="KW-0998">Cell outer membrane</keyword>
<dbReference type="PANTHER" id="PTHR30026">
    <property type="entry name" value="OUTER MEMBRANE PROTEIN TOLC"/>
    <property type="match status" value="1"/>
</dbReference>
<evidence type="ECO:0000256" key="4">
    <source>
        <dbReference type="ARBA" id="ARBA00022452"/>
    </source>
</evidence>
<evidence type="ECO:0000256" key="8">
    <source>
        <dbReference type="SAM" id="Coils"/>
    </source>
</evidence>
<keyword evidence="5" id="KW-0812">Transmembrane</keyword>
<evidence type="ECO:0000256" key="5">
    <source>
        <dbReference type="ARBA" id="ARBA00022692"/>
    </source>
</evidence>
<comment type="similarity">
    <text evidence="2">Belongs to the outer membrane factor (OMF) (TC 1.B.17) family.</text>
</comment>
<proteinExistence type="inferred from homology"/>
<keyword evidence="6" id="KW-0472">Membrane</keyword>
<evidence type="ECO:0000256" key="7">
    <source>
        <dbReference type="ARBA" id="ARBA00023237"/>
    </source>
</evidence>
<evidence type="ECO:0000256" key="1">
    <source>
        <dbReference type="ARBA" id="ARBA00004442"/>
    </source>
</evidence>
<dbReference type="Gene3D" id="1.20.1600.10">
    <property type="entry name" value="Outer membrane efflux proteins (OEP)"/>
    <property type="match status" value="1"/>
</dbReference>
<dbReference type="SUPFAM" id="SSF56954">
    <property type="entry name" value="Outer membrane efflux proteins (OEP)"/>
    <property type="match status" value="1"/>
</dbReference>
<accession>A0A285P005</accession>
<dbReference type="RefSeq" id="WP_096602267.1">
    <property type="nucleotide sequence ID" value="NZ_OBEN01000006.1"/>
</dbReference>